<evidence type="ECO:0000256" key="1">
    <source>
        <dbReference type="SAM" id="MobiDB-lite"/>
    </source>
</evidence>
<dbReference type="EMBL" id="SFCI01001791">
    <property type="protein sequence ID" value="TFY74944.1"/>
    <property type="molecule type" value="Genomic_DNA"/>
</dbReference>
<evidence type="ECO:0000313" key="3">
    <source>
        <dbReference type="Proteomes" id="UP000298061"/>
    </source>
</evidence>
<sequence>MPARTGSSARIHALYNDPDYIMAQVIVIKRKPYIKKLVNFYRHSAVYNHLESSTYGPIGHMLVTYAETCEHADPDAAVCFIPQGCFEAVLGIPSECNTERRRRRFSDGYFTLSHNQTARLGEAGYIMPSLGSWVEAKAVRGIKDFFGARAKAYADHEIASDIAQVCEQAFFAMLHSEGDVFYAAVFYGARFFCFKFTRPADWDNVREKYRGKSFSAQFDPVGYPIPETMYSNELVFLPDLSDLSPMWKDTLGLMTSGLHVSHQRSWFQPPRGYRRGKPKLTAANKAIAAFKDSIEEKAASEDMSLGDTTATATPAPGSAYDPSTASLRAIAKLPRCNFDLRSRPNVPCPVEAPAGKVPTGQAPVGRVLTGEVPLADGVTGAPDDVVQVRRRQPCRVLDAAVEPETEGAAQSGPAKSHPGHLHLAGTTQAPQLPGALKNMHVSRAQLRSQGLSLVCGSSWPV</sequence>
<dbReference type="AlphaFoldDB" id="A0A4Y9ZKG0"/>
<proteinExistence type="predicted"/>
<gene>
    <name evidence="2" type="ORF">EWM64_g9068</name>
</gene>
<dbReference type="Proteomes" id="UP000298061">
    <property type="component" value="Unassembled WGS sequence"/>
</dbReference>
<protein>
    <submittedName>
        <fullName evidence="2">Uncharacterized protein</fullName>
    </submittedName>
</protein>
<keyword evidence="3" id="KW-1185">Reference proteome</keyword>
<accession>A0A4Y9ZKG0</accession>
<name>A0A4Y9ZKG0_9AGAM</name>
<evidence type="ECO:0000313" key="2">
    <source>
        <dbReference type="EMBL" id="TFY74944.1"/>
    </source>
</evidence>
<organism evidence="2 3">
    <name type="scientific">Hericium alpestre</name>
    <dbReference type="NCBI Taxonomy" id="135208"/>
    <lineage>
        <taxon>Eukaryota</taxon>
        <taxon>Fungi</taxon>
        <taxon>Dikarya</taxon>
        <taxon>Basidiomycota</taxon>
        <taxon>Agaricomycotina</taxon>
        <taxon>Agaricomycetes</taxon>
        <taxon>Russulales</taxon>
        <taxon>Hericiaceae</taxon>
        <taxon>Hericium</taxon>
    </lineage>
</organism>
<comment type="caution">
    <text evidence="2">The sequence shown here is derived from an EMBL/GenBank/DDBJ whole genome shotgun (WGS) entry which is preliminary data.</text>
</comment>
<feature type="region of interest" description="Disordered" evidence="1">
    <location>
        <begin position="401"/>
        <end position="426"/>
    </location>
</feature>
<feature type="region of interest" description="Disordered" evidence="1">
    <location>
        <begin position="298"/>
        <end position="322"/>
    </location>
</feature>
<reference evidence="2 3" key="1">
    <citation type="submission" date="2019-02" db="EMBL/GenBank/DDBJ databases">
        <title>Genome sequencing of the rare red list fungi Hericium alpestre (H. flagellum).</title>
        <authorList>
            <person name="Buettner E."/>
            <person name="Kellner H."/>
        </authorList>
    </citation>
    <scope>NUCLEOTIDE SEQUENCE [LARGE SCALE GENOMIC DNA]</scope>
    <source>
        <strain evidence="2 3">DSM 108284</strain>
    </source>
</reference>